<evidence type="ECO:0000313" key="3">
    <source>
        <dbReference type="Proteomes" id="UP000574390"/>
    </source>
</evidence>
<name>A0A7J6Q3E0_PEROL</name>
<evidence type="ECO:0000256" key="1">
    <source>
        <dbReference type="SAM" id="MobiDB-lite"/>
    </source>
</evidence>
<protein>
    <recommendedName>
        <fullName evidence="4">Retrotransposon gag domain-containing protein</fullName>
    </recommendedName>
</protein>
<gene>
    <name evidence="2" type="ORF">FOZ62_017392</name>
</gene>
<dbReference type="AlphaFoldDB" id="A0A7J6Q3E0"/>
<feature type="non-terminal residue" evidence="2">
    <location>
        <position position="224"/>
    </location>
</feature>
<feature type="compositionally biased region" description="Basic and acidic residues" evidence="1">
    <location>
        <begin position="207"/>
        <end position="216"/>
    </location>
</feature>
<dbReference type="EMBL" id="JABANM010032402">
    <property type="protein sequence ID" value="KAF4702999.1"/>
    <property type="molecule type" value="Genomic_DNA"/>
</dbReference>
<comment type="caution">
    <text evidence="2">The sequence shown here is derived from an EMBL/GenBank/DDBJ whole genome shotgun (WGS) entry which is preliminary data.</text>
</comment>
<organism evidence="2 3">
    <name type="scientific">Perkinsus olseni</name>
    <name type="common">Perkinsus atlanticus</name>
    <dbReference type="NCBI Taxonomy" id="32597"/>
    <lineage>
        <taxon>Eukaryota</taxon>
        <taxon>Sar</taxon>
        <taxon>Alveolata</taxon>
        <taxon>Perkinsozoa</taxon>
        <taxon>Perkinsea</taxon>
        <taxon>Perkinsida</taxon>
        <taxon>Perkinsidae</taxon>
        <taxon>Perkinsus</taxon>
    </lineage>
</organism>
<sequence length="224" mass="25640">SREKLCSGTRAKNEGSDVAISWLKLDLVEAAPWSFPTDGCPYRLIKERIQNAIEIYGLRGKAEVYYIMRNFAGALKSELEMMVRTGLKRDQQTPEIVVQRLWEYLDKRFKESCTSSEMVQRWEALKQLDSERVEDFFARVEMESALVVAMTGRAHSDLDKCIRARAGMHTRILDSLESMGPSIESASFEELRRNAIYFESRQLRKSAGKEKRKDSAGLKQGQSS</sequence>
<evidence type="ECO:0000313" key="2">
    <source>
        <dbReference type="EMBL" id="KAF4702999.1"/>
    </source>
</evidence>
<accession>A0A7J6Q3E0</accession>
<proteinExistence type="predicted"/>
<dbReference type="Proteomes" id="UP000574390">
    <property type="component" value="Unassembled WGS sequence"/>
</dbReference>
<reference evidence="2 3" key="1">
    <citation type="submission" date="2020-04" db="EMBL/GenBank/DDBJ databases">
        <title>Perkinsus olseni comparative genomics.</title>
        <authorList>
            <person name="Bogema D.R."/>
        </authorList>
    </citation>
    <scope>NUCLEOTIDE SEQUENCE [LARGE SCALE GENOMIC DNA]</scope>
    <source>
        <strain evidence="2">ATCC PRA-205</strain>
    </source>
</reference>
<feature type="region of interest" description="Disordered" evidence="1">
    <location>
        <begin position="204"/>
        <end position="224"/>
    </location>
</feature>
<evidence type="ECO:0008006" key="4">
    <source>
        <dbReference type="Google" id="ProtNLM"/>
    </source>
</evidence>
<feature type="non-terminal residue" evidence="2">
    <location>
        <position position="1"/>
    </location>
</feature>